<feature type="compositionally biased region" description="Basic and acidic residues" evidence="1">
    <location>
        <begin position="398"/>
        <end position="414"/>
    </location>
</feature>
<evidence type="ECO:0000256" key="1">
    <source>
        <dbReference type="SAM" id="MobiDB-lite"/>
    </source>
</evidence>
<dbReference type="Proteomes" id="UP000060513">
    <property type="component" value="Chromosome"/>
</dbReference>
<dbReference type="InterPro" id="IPR042178">
    <property type="entry name" value="Serpin_sf_1"/>
</dbReference>
<sequence>MNRLTRRWAGSLPGPCGSVVSATSLWPLLALLQDAAGGPARDELEDATGLPAAEAAGAARIFLEALGAIRGTRSALGLWTRAALPLHAGWKARLPAGTTGSLTGSPAIDRGVLDGWTEERTGGLIRSMPVQIKKDTRLVLAAAQSVRTRWLRPFLETDVVPKDGPWQGRYLLGLHRTTSLLDRVAVAETPDGPVTVLKVLGSTGVDVHLLLGAPDMTPAQVLGHGIGTLAGAGGSPVPLPLVTGDRLPYGEPGPGLRVANVRSRTPQPVLDVLTVAFRAAANHDLLAEPTLFGLSTASDASRGHFPAVSPEPLAVGSAGQGAVAVFDAAGFESATVTAISVAAGGMPPPPRYTVRHIEVAFDRPFGFLAVHRTSRLVLTAGWVTEPAPFPEDPEYDAQDERDVHGNHRHDDEPVVRVQPFPDTHPGHGGAPGAPVQGAAGQGTGRQAVSP</sequence>
<dbReference type="GeneID" id="97237750"/>
<dbReference type="Gene3D" id="3.30.497.10">
    <property type="entry name" value="Antithrombin, subunit I, domain 2"/>
    <property type="match status" value="2"/>
</dbReference>
<dbReference type="STRING" id="38300.SPRI_1175"/>
<proteinExistence type="predicted"/>
<feature type="region of interest" description="Disordered" evidence="1">
    <location>
        <begin position="387"/>
        <end position="450"/>
    </location>
</feature>
<dbReference type="OMA" id="WSARSRH"/>
<protein>
    <submittedName>
        <fullName evidence="2">Proteinase inhibitor I4 serpin</fullName>
    </submittedName>
</protein>
<gene>
    <name evidence="2" type="ORF">SPRI_1175</name>
</gene>
<dbReference type="SUPFAM" id="SSF56574">
    <property type="entry name" value="Serpins"/>
    <property type="match status" value="2"/>
</dbReference>
<evidence type="ECO:0000313" key="2">
    <source>
        <dbReference type="EMBL" id="ALC19481.1"/>
    </source>
</evidence>
<dbReference type="AlphaFoldDB" id="A0A0M5J0B5"/>
<organism evidence="2">
    <name type="scientific">Streptomyces pristinaespiralis</name>
    <dbReference type="NCBI Taxonomy" id="38300"/>
    <lineage>
        <taxon>Bacteria</taxon>
        <taxon>Bacillati</taxon>
        <taxon>Actinomycetota</taxon>
        <taxon>Actinomycetes</taxon>
        <taxon>Kitasatosporales</taxon>
        <taxon>Streptomycetaceae</taxon>
        <taxon>Streptomyces</taxon>
    </lineage>
</organism>
<feature type="compositionally biased region" description="Low complexity" evidence="1">
    <location>
        <begin position="432"/>
        <end position="450"/>
    </location>
</feature>
<reference evidence="2 3" key="1">
    <citation type="submission" date="2015-08" db="EMBL/GenBank/DDBJ databases">
        <title>Genome sequence of the pristinamycin over-producing bacterium Streptomyces pristinaespiralis HCCB10218.</title>
        <authorList>
            <person name="Tian J."/>
            <person name="Yang J."/>
            <person name="Li L."/>
            <person name="Ruan L."/>
            <person name="Wei W."/>
            <person name="Zheng G."/>
            <person name="Wei Z."/>
            <person name="Yang S."/>
            <person name="Ge M."/>
            <person name="Jiang W."/>
            <person name="Lu Y."/>
        </authorList>
    </citation>
    <scope>NUCLEOTIDE SEQUENCE [LARGE SCALE GENOMIC DNA]</scope>
    <source>
        <strain evidence="2 3">HCCB 10218</strain>
    </source>
</reference>
<evidence type="ECO:0000313" key="3">
    <source>
        <dbReference type="Proteomes" id="UP000060513"/>
    </source>
</evidence>
<dbReference type="KEGG" id="spri:SPRI_1175"/>
<dbReference type="InterPro" id="IPR036186">
    <property type="entry name" value="Serpin_sf"/>
</dbReference>
<dbReference type="EMBL" id="CP011340">
    <property type="protein sequence ID" value="ALC19481.1"/>
    <property type="molecule type" value="Genomic_DNA"/>
</dbReference>
<accession>A0A0M5J0B5</accession>
<dbReference type="PATRIC" id="fig|38300.4.peg.1256"/>
<dbReference type="OrthoDB" id="4847668at2"/>
<name>A0A0M5J0B5_STRPR</name>
<dbReference type="RefSeq" id="WP_005309246.1">
    <property type="nucleotide sequence ID" value="NZ_CP011340.1"/>
</dbReference>